<dbReference type="GO" id="GO:0016757">
    <property type="term" value="F:glycosyltransferase activity"/>
    <property type="evidence" value="ECO:0007669"/>
    <property type="project" value="UniProtKB-UniRule"/>
</dbReference>
<dbReference type="PhylomeDB" id="T1IJ89"/>
<evidence type="ECO:0000256" key="5">
    <source>
        <dbReference type="ARBA" id="ARBA00022692"/>
    </source>
</evidence>
<reference evidence="10" key="1">
    <citation type="submission" date="2011-05" db="EMBL/GenBank/DDBJ databases">
        <authorList>
            <person name="Richards S.R."/>
            <person name="Qu J."/>
            <person name="Jiang H."/>
            <person name="Jhangiani S.N."/>
            <person name="Agravi P."/>
            <person name="Goodspeed R."/>
            <person name="Gross S."/>
            <person name="Mandapat C."/>
            <person name="Jackson L."/>
            <person name="Mathew T."/>
            <person name="Pu L."/>
            <person name="Thornton R."/>
            <person name="Saada N."/>
            <person name="Wilczek-Boney K.B."/>
            <person name="Lee S."/>
            <person name="Kovar C."/>
            <person name="Wu Y."/>
            <person name="Scherer S.E."/>
            <person name="Worley K.C."/>
            <person name="Muzny D.M."/>
            <person name="Gibbs R."/>
        </authorList>
    </citation>
    <scope>NUCLEOTIDE SEQUENCE</scope>
    <source>
        <strain evidence="10">Brora</strain>
    </source>
</reference>
<dbReference type="EC" id="2.4.1.-" evidence="8"/>
<dbReference type="GO" id="GO:0005737">
    <property type="term" value="C:cytoplasm"/>
    <property type="evidence" value="ECO:0007669"/>
    <property type="project" value="TreeGrafter"/>
</dbReference>
<dbReference type="Pfam" id="PF01697">
    <property type="entry name" value="Glyco_transf_92"/>
    <property type="match status" value="1"/>
</dbReference>
<comment type="similarity">
    <text evidence="2 8">Belongs to the glycosyltransferase 92 family.</text>
</comment>
<keyword evidence="10" id="KW-1185">Reference proteome</keyword>
<comment type="subcellular location">
    <subcellularLocation>
        <location evidence="1">Membrane</location>
        <topology evidence="1">Single-pass membrane protein</topology>
    </subcellularLocation>
</comment>
<proteinExistence type="inferred from homology"/>
<reference evidence="9" key="2">
    <citation type="submission" date="2015-02" db="UniProtKB">
        <authorList>
            <consortium name="EnsemblMetazoa"/>
        </authorList>
    </citation>
    <scope>IDENTIFICATION</scope>
</reference>
<dbReference type="PANTHER" id="PTHR21461:SF83">
    <property type="entry name" value="GLYCOSYLTRANSFERASE FAMILY 92 PROTEIN"/>
    <property type="match status" value="1"/>
</dbReference>
<evidence type="ECO:0000256" key="6">
    <source>
        <dbReference type="ARBA" id="ARBA00022989"/>
    </source>
</evidence>
<dbReference type="InterPro" id="IPR008166">
    <property type="entry name" value="Glyco_transf_92"/>
</dbReference>
<dbReference type="AlphaFoldDB" id="T1IJ89"/>
<dbReference type="EnsemblMetazoa" id="SMAR000948-RA">
    <property type="protein sequence ID" value="SMAR000948-PA"/>
    <property type="gene ID" value="SMAR000948"/>
</dbReference>
<keyword evidence="3 8" id="KW-0328">Glycosyltransferase</keyword>
<keyword evidence="5 8" id="KW-0812">Transmembrane</keyword>
<evidence type="ECO:0000313" key="9">
    <source>
        <dbReference type="EnsemblMetazoa" id="SMAR000948-PA"/>
    </source>
</evidence>
<evidence type="ECO:0000256" key="7">
    <source>
        <dbReference type="ARBA" id="ARBA00023136"/>
    </source>
</evidence>
<dbReference type="GO" id="GO:0016020">
    <property type="term" value="C:membrane"/>
    <property type="evidence" value="ECO:0007669"/>
    <property type="project" value="UniProtKB-SubCell"/>
</dbReference>
<evidence type="ECO:0000256" key="3">
    <source>
        <dbReference type="ARBA" id="ARBA00022676"/>
    </source>
</evidence>
<dbReference type="Proteomes" id="UP000014500">
    <property type="component" value="Unassembled WGS sequence"/>
</dbReference>
<evidence type="ECO:0000256" key="4">
    <source>
        <dbReference type="ARBA" id="ARBA00022679"/>
    </source>
</evidence>
<evidence type="ECO:0000313" key="10">
    <source>
        <dbReference type="Proteomes" id="UP000014500"/>
    </source>
</evidence>
<protein>
    <recommendedName>
        <fullName evidence="8">Glycosyltransferase family 92 protein</fullName>
        <ecNumber evidence="8">2.4.1.-</ecNumber>
    </recommendedName>
</protein>
<keyword evidence="4 8" id="KW-0808">Transferase</keyword>
<dbReference type="eggNOG" id="KOG4735">
    <property type="taxonomic scope" value="Eukaryota"/>
</dbReference>
<keyword evidence="7 8" id="KW-0472">Membrane</keyword>
<evidence type="ECO:0000256" key="1">
    <source>
        <dbReference type="ARBA" id="ARBA00004167"/>
    </source>
</evidence>
<evidence type="ECO:0000256" key="2">
    <source>
        <dbReference type="ARBA" id="ARBA00007647"/>
    </source>
</evidence>
<feature type="transmembrane region" description="Helical" evidence="8">
    <location>
        <begin position="34"/>
        <end position="51"/>
    </location>
</feature>
<dbReference type="PANTHER" id="PTHR21461">
    <property type="entry name" value="GLYCOSYLTRANSFERASE FAMILY 92 PROTEIN"/>
    <property type="match status" value="1"/>
</dbReference>
<dbReference type="HOGENOM" id="CLU_807317_0_0_1"/>
<name>T1IJ89_STRMM</name>
<sequence>MCVITLVLNAFTKEIQATMMTILRKLWYSRRGKIYYLTLTVILMYNIISYYNRDLPYYQPEIPEVNSDELVIFSARDLESLAQKIPQLPIQQLIGNKFSKIKYKSVMVDRVQLPPVFCQLWLNKEKKQFVTPAIFRSLWPSIWGNFKDGELLPHLISCLLPIQMGSSVPNILHPNVAKVLSYYEERGTVKVTKLSLPGNQPNFPETIGIYQKFAIFRKRQNEVIPYNDCFYRNVHLYDYIALLDVDEIILPTSPNSFTWNDMMSSVTDRNKDAICARNIYFYEKLETKNNHIPRHLHMLRHSIRSINYTKPPFYVKCLHNASSVITLHNHLPVVCASKDKKTSR</sequence>
<evidence type="ECO:0000256" key="8">
    <source>
        <dbReference type="RuleBase" id="RU366017"/>
    </source>
</evidence>
<organism evidence="9 10">
    <name type="scientific">Strigamia maritima</name>
    <name type="common">European centipede</name>
    <name type="synonym">Geophilus maritimus</name>
    <dbReference type="NCBI Taxonomy" id="126957"/>
    <lineage>
        <taxon>Eukaryota</taxon>
        <taxon>Metazoa</taxon>
        <taxon>Ecdysozoa</taxon>
        <taxon>Arthropoda</taxon>
        <taxon>Myriapoda</taxon>
        <taxon>Chilopoda</taxon>
        <taxon>Pleurostigmophora</taxon>
        <taxon>Geophilomorpha</taxon>
        <taxon>Linotaeniidae</taxon>
        <taxon>Strigamia</taxon>
    </lineage>
</organism>
<dbReference type="STRING" id="126957.T1IJ89"/>
<dbReference type="EMBL" id="AFFK01014481">
    <property type="status" value="NOT_ANNOTATED_CDS"/>
    <property type="molecule type" value="Genomic_DNA"/>
</dbReference>
<accession>T1IJ89</accession>
<keyword evidence="6 8" id="KW-1133">Transmembrane helix</keyword>